<gene>
    <name evidence="7" type="ORF">DI632_02555</name>
</gene>
<evidence type="ECO:0000256" key="2">
    <source>
        <dbReference type="ARBA" id="ARBA00012438"/>
    </source>
</evidence>
<comment type="caution">
    <text evidence="4">Lacks conserved residue(s) required for the propagation of feature annotation.</text>
</comment>
<dbReference type="InterPro" id="IPR001789">
    <property type="entry name" value="Sig_transdc_resp-reg_receiver"/>
</dbReference>
<dbReference type="Pfam" id="PF00512">
    <property type="entry name" value="HisKA"/>
    <property type="match status" value="1"/>
</dbReference>
<dbReference type="AlphaFoldDB" id="A0A2W4ZEL1"/>
<protein>
    <recommendedName>
        <fullName evidence="2">histidine kinase</fullName>
        <ecNumber evidence="2">2.7.13.3</ecNumber>
    </recommendedName>
</protein>
<dbReference type="PROSITE" id="PS50110">
    <property type="entry name" value="RESPONSE_REGULATORY"/>
    <property type="match status" value="2"/>
</dbReference>
<dbReference type="Pfam" id="PF00072">
    <property type="entry name" value="Response_reg"/>
    <property type="match status" value="1"/>
</dbReference>
<reference evidence="7 8" key="1">
    <citation type="submission" date="2017-08" db="EMBL/GenBank/DDBJ databases">
        <title>Infants hospitalized years apart are colonized by the same room-sourced microbial strains.</title>
        <authorList>
            <person name="Brooks B."/>
            <person name="Olm M.R."/>
            <person name="Firek B.A."/>
            <person name="Baker R."/>
            <person name="Thomas B.C."/>
            <person name="Morowitz M.J."/>
            <person name="Banfield J.F."/>
        </authorList>
    </citation>
    <scope>NUCLEOTIDE SEQUENCE [LARGE SCALE GENOMIC DNA]</scope>
    <source>
        <strain evidence="7">S2_018_000_R3_110</strain>
    </source>
</reference>
<dbReference type="Gene3D" id="3.30.565.10">
    <property type="entry name" value="Histidine kinase-like ATPase, C-terminal domain"/>
    <property type="match status" value="1"/>
</dbReference>
<proteinExistence type="predicted"/>
<dbReference type="PROSITE" id="PS50109">
    <property type="entry name" value="HIS_KIN"/>
    <property type="match status" value="1"/>
</dbReference>
<evidence type="ECO:0000313" key="8">
    <source>
        <dbReference type="Proteomes" id="UP000248614"/>
    </source>
</evidence>
<dbReference type="InterPro" id="IPR005467">
    <property type="entry name" value="His_kinase_dom"/>
</dbReference>
<dbReference type="CDD" id="cd00082">
    <property type="entry name" value="HisKA"/>
    <property type="match status" value="1"/>
</dbReference>
<dbReference type="SMART" id="SM00448">
    <property type="entry name" value="REC"/>
    <property type="match status" value="1"/>
</dbReference>
<dbReference type="Pfam" id="PF02518">
    <property type="entry name" value="HATPase_c"/>
    <property type="match status" value="1"/>
</dbReference>
<evidence type="ECO:0000256" key="3">
    <source>
        <dbReference type="ARBA" id="ARBA00022553"/>
    </source>
</evidence>
<dbReference type="InterPro" id="IPR003661">
    <property type="entry name" value="HisK_dim/P_dom"/>
</dbReference>
<feature type="domain" description="Response regulatory" evidence="6">
    <location>
        <begin position="142"/>
        <end position="259"/>
    </location>
</feature>
<accession>A0A2W4ZEL1</accession>
<dbReference type="CDD" id="cd00156">
    <property type="entry name" value="REC"/>
    <property type="match status" value="1"/>
</dbReference>
<evidence type="ECO:0000313" key="7">
    <source>
        <dbReference type="EMBL" id="PZO80116.1"/>
    </source>
</evidence>
<keyword evidence="7" id="KW-0808">Transferase</keyword>
<dbReference type="InterPro" id="IPR036890">
    <property type="entry name" value="HATPase_C_sf"/>
</dbReference>
<dbReference type="Gene3D" id="1.10.287.130">
    <property type="match status" value="1"/>
</dbReference>
<dbReference type="PANTHER" id="PTHR43065:SF42">
    <property type="entry name" value="TWO-COMPONENT SENSOR PPRA"/>
    <property type="match status" value="1"/>
</dbReference>
<dbReference type="InterPro" id="IPR036097">
    <property type="entry name" value="HisK_dim/P_sf"/>
</dbReference>
<evidence type="ECO:0000256" key="4">
    <source>
        <dbReference type="PROSITE-ProRule" id="PRU00169"/>
    </source>
</evidence>
<dbReference type="PANTHER" id="PTHR43065">
    <property type="entry name" value="SENSOR HISTIDINE KINASE"/>
    <property type="match status" value="1"/>
</dbReference>
<dbReference type="InterPro" id="IPR011006">
    <property type="entry name" value="CheY-like_superfamily"/>
</dbReference>
<sequence>MNEGASILLVEDSDTQALQLRRMFERAGWRVDRTRDAETALETLNHARPDLLVVDYRLPGMNGDELVRIVRQTGATRTLPILMLTGDAASDVERQGLDSGANAYVPKIGGGELIVSRVRALLRQSRSRPVDAGPAPMLRQARLLLLEPADGDPEHLVMQLAADGYQLKHAGDVAVAIDAIDHDDADGILVVERDGTDRFTRTARLDAHRVERTSGVALVALTDDAAPATMLAGLAAGADDVVSRGADGDMLLVRIRAIVRRKLARDEEAAGIARERAQAIALAQARAEADSAERLAQANAELAGANALLRETQAQLVQSAKMASLGELVAGIAHEINNPLAFILAHQATVERAVAGARDGDDATRALMLAKASDRLQSIRSGLARIQELVVKLRRFSRLDDGEVSRIDIPDAIDAVLTLLAPRLGTVRVVRDYGPVRMLECSGALVNQVVMNIVANAADAVDPQAGEIAILTAIEDGQFLIRIDDNGPGIPDDRRERVFEPFFTTKDVGAGTGLGLAIAYGVVRSHGGTIAITRADRGGASFNIRIPEHP</sequence>
<feature type="domain" description="Histidine kinase" evidence="5">
    <location>
        <begin position="331"/>
        <end position="550"/>
    </location>
</feature>
<keyword evidence="3 4" id="KW-0597">Phosphoprotein</keyword>
<dbReference type="GO" id="GO:0000155">
    <property type="term" value="F:phosphorelay sensor kinase activity"/>
    <property type="evidence" value="ECO:0007669"/>
    <property type="project" value="InterPro"/>
</dbReference>
<evidence type="ECO:0000259" key="5">
    <source>
        <dbReference type="PROSITE" id="PS50109"/>
    </source>
</evidence>
<comment type="caution">
    <text evidence="7">The sequence shown here is derived from an EMBL/GenBank/DDBJ whole genome shotgun (WGS) entry which is preliminary data.</text>
</comment>
<dbReference type="EC" id="2.7.13.3" evidence="2"/>
<dbReference type="Gene3D" id="3.40.50.2300">
    <property type="match status" value="2"/>
</dbReference>
<organism evidence="7 8">
    <name type="scientific">Sphingomonas hengshuiensis</name>
    <dbReference type="NCBI Taxonomy" id="1609977"/>
    <lineage>
        <taxon>Bacteria</taxon>
        <taxon>Pseudomonadati</taxon>
        <taxon>Pseudomonadota</taxon>
        <taxon>Alphaproteobacteria</taxon>
        <taxon>Sphingomonadales</taxon>
        <taxon>Sphingomonadaceae</taxon>
        <taxon>Sphingomonas</taxon>
    </lineage>
</organism>
<dbReference type="InterPro" id="IPR004358">
    <property type="entry name" value="Sig_transdc_His_kin-like_C"/>
</dbReference>
<evidence type="ECO:0000259" key="6">
    <source>
        <dbReference type="PROSITE" id="PS50110"/>
    </source>
</evidence>
<feature type="modified residue" description="4-aspartylphosphate" evidence="4">
    <location>
        <position position="55"/>
    </location>
</feature>
<comment type="catalytic activity">
    <reaction evidence="1">
        <text>ATP + protein L-histidine = ADP + protein N-phospho-L-histidine.</text>
        <dbReference type="EC" id="2.7.13.3"/>
    </reaction>
</comment>
<keyword evidence="7" id="KW-0418">Kinase</keyword>
<name>A0A2W4ZEL1_9SPHN</name>
<dbReference type="SUPFAM" id="SSF52172">
    <property type="entry name" value="CheY-like"/>
    <property type="match status" value="2"/>
</dbReference>
<dbReference type="SUPFAM" id="SSF55874">
    <property type="entry name" value="ATPase domain of HSP90 chaperone/DNA topoisomerase II/histidine kinase"/>
    <property type="match status" value="1"/>
</dbReference>
<dbReference type="Proteomes" id="UP000248614">
    <property type="component" value="Unassembled WGS sequence"/>
</dbReference>
<evidence type="ECO:0000256" key="1">
    <source>
        <dbReference type="ARBA" id="ARBA00000085"/>
    </source>
</evidence>
<dbReference type="PRINTS" id="PR00344">
    <property type="entry name" value="BCTRLSENSOR"/>
</dbReference>
<dbReference type="InterPro" id="IPR003594">
    <property type="entry name" value="HATPase_dom"/>
</dbReference>
<dbReference type="SMART" id="SM00388">
    <property type="entry name" value="HisKA"/>
    <property type="match status" value="1"/>
</dbReference>
<dbReference type="EMBL" id="QFNF01000004">
    <property type="protein sequence ID" value="PZO80116.1"/>
    <property type="molecule type" value="Genomic_DNA"/>
</dbReference>
<dbReference type="SMART" id="SM00387">
    <property type="entry name" value="HATPase_c"/>
    <property type="match status" value="1"/>
</dbReference>
<dbReference type="SUPFAM" id="SSF47384">
    <property type="entry name" value="Homodimeric domain of signal transducing histidine kinase"/>
    <property type="match status" value="1"/>
</dbReference>
<feature type="domain" description="Response regulatory" evidence="6">
    <location>
        <begin position="6"/>
        <end position="122"/>
    </location>
</feature>